<evidence type="ECO:0000256" key="3">
    <source>
        <dbReference type="ARBA" id="ARBA00022630"/>
    </source>
</evidence>
<feature type="domain" description="Acyl-CoA dehydrogenase/oxidase N-terminal" evidence="11">
    <location>
        <begin position="16"/>
        <end position="127"/>
    </location>
</feature>
<dbReference type="Gene3D" id="2.40.110.10">
    <property type="entry name" value="Butyryl-CoA Dehydrogenase, subunit A, domain 2"/>
    <property type="match status" value="1"/>
</dbReference>
<evidence type="ECO:0000256" key="1">
    <source>
        <dbReference type="ARBA" id="ARBA00001974"/>
    </source>
</evidence>
<protein>
    <recommendedName>
        <fullName evidence="7">Cyclohexane-1-carbonyl-CoA dehydrogenase</fullName>
        <ecNumber evidence="6">1.3.8.11</ecNumber>
    </recommendedName>
</protein>
<accession>A0A0R0BW88</accession>
<proteinExistence type="inferred from homology"/>
<dbReference type="SUPFAM" id="SSF56645">
    <property type="entry name" value="Acyl-CoA dehydrogenase NM domain-like"/>
    <property type="match status" value="1"/>
</dbReference>
<dbReference type="InterPro" id="IPR046373">
    <property type="entry name" value="Acyl-CoA_Oxase/DH_mid-dom_sf"/>
</dbReference>
<dbReference type="STRING" id="266128.ABB25_08760"/>
<dbReference type="EMBL" id="JACIUV010000002">
    <property type="protein sequence ID" value="MBB1116377.1"/>
    <property type="molecule type" value="Genomic_DNA"/>
</dbReference>
<dbReference type="Proteomes" id="UP000550609">
    <property type="component" value="Unassembled WGS sequence"/>
</dbReference>
<evidence type="ECO:0000259" key="10">
    <source>
        <dbReference type="Pfam" id="PF02770"/>
    </source>
</evidence>
<dbReference type="Pfam" id="PF02771">
    <property type="entry name" value="Acyl-CoA_dh_N"/>
    <property type="match status" value="1"/>
</dbReference>
<dbReference type="PROSITE" id="PS00073">
    <property type="entry name" value="ACYL_COA_DH_2"/>
    <property type="match status" value="1"/>
</dbReference>
<evidence type="ECO:0000256" key="2">
    <source>
        <dbReference type="ARBA" id="ARBA00009347"/>
    </source>
</evidence>
<dbReference type="InterPro" id="IPR009075">
    <property type="entry name" value="AcylCo_DH/oxidase_C"/>
</dbReference>
<dbReference type="Gene3D" id="1.20.140.10">
    <property type="entry name" value="Butyryl-CoA Dehydrogenase, subunit A, domain 3"/>
    <property type="match status" value="1"/>
</dbReference>
<feature type="domain" description="Acyl-CoA oxidase/dehydrogenase middle" evidence="10">
    <location>
        <begin position="132"/>
        <end position="225"/>
    </location>
</feature>
<sequence>MSEHNSAAGPADFGLSEEQVAFRSAAAAFAATELAPHARHWDAEGIFPREAIAKAGELGFCGIYTPESEGGIGLSRLDAALIFEELATADPSTAAYISIHNMATWMIASWGQPALRAQWSAAMASGQLLGSYCLTEPGAGSDAASLRTRAVRQGDEYVLDGSKAFISGAGATDMLVVMARTGGEGARGISAIAVPANLPGIEYGKKEEKMGWNSQPTRTISFTGVRVPVANRLGEEGEGFKIAMKGLDGGRLNIAACSLGAAQGALDAARRYLRERSQFGQALAQFQALQFKLADMATELVAARQMVHGAARRLDARSSDATVWCAMAKRFATDAGFAVCNEALQLHGGYGYIREYPVERLLRDSRVHQILEGTNEIMRVIVARHLLNTEEPLR</sequence>
<evidence type="ECO:0000313" key="12">
    <source>
        <dbReference type="EMBL" id="KRG57895.1"/>
    </source>
</evidence>
<dbReference type="GO" id="GO:0003995">
    <property type="term" value="F:acyl-CoA dehydrogenase activity"/>
    <property type="evidence" value="ECO:0007669"/>
    <property type="project" value="InterPro"/>
</dbReference>
<dbReference type="PANTHER" id="PTHR43831">
    <property type="entry name" value="ISOBUTYRYL-COA DEHYDROGENASE"/>
    <property type="match status" value="1"/>
</dbReference>
<keyword evidence="3 8" id="KW-0285">Flavoprotein</keyword>
<dbReference type="SUPFAM" id="SSF47203">
    <property type="entry name" value="Acyl-CoA dehydrogenase C-terminal domain-like"/>
    <property type="match status" value="1"/>
</dbReference>
<dbReference type="EC" id="1.3.8.11" evidence="6"/>
<organism evidence="12 14">
    <name type="scientific">Stenotrophomonas koreensis</name>
    <dbReference type="NCBI Taxonomy" id="266128"/>
    <lineage>
        <taxon>Bacteria</taxon>
        <taxon>Pseudomonadati</taxon>
        <taxon>Pseudomonadota</taxon>
        <taxon>Gammaproteobacteria</taxon>
        <taxon>Lysobacterales</taxon>
        <taxon>Lysobacteraceae</taxon>
        <taxon>Stenotrophomonas</taxon>
    </lineage>
</organism>
<evidence type="ECO:0000256" key="4">
    <source>
        <dbReference type="ARBA" id="ARBA00022827"/>
    </source>
</evidence>
<dbReference type="InterPro" id="IPR013786">
    <property type="entry name" value="AcylCoA_DH/ox_N"/>
</dbReference>
<comment type="similarity">
    <text evidence="2 8">Belongs to the acyl-CoA dehydrogenase family.</text>
</comment>
<dbReference type="InterPro" id="IPR052547">
    <property type="entry name" value="Mito_Isobutyryl-CoADH"/>
</dbReference>
<dbReference type="RefSeq" id="WP_057665925.1">
    <property type="nucleotide sequence ID" value="NZ_JACIUV010000002.1"/>
</dbReference>
<dbReference type="Gene3D" id="1.10.540.10">
    <property type="entry name" value="Acyl-CoA dehydrogenase/oxidase, N-terminal domain"/>
    <property type="match status" value="1"/>
</dbReference>
<dbReference type="EMBL" id="LDJH01000013">
    <property type="protein sequence ID" value="KRG57895.1"/>
    <property type="molecule type" value="Genomic_DNA"/>
</dbReference>
<name>A0A0R0BW88_9GAMM</name>
<comment type="cofactor">
    <cofactor evidence="1 8">
        <name>FAD</name>
        <dbReference type="ChEBI" id="CHEBI:57692"/>
    </cofactor>
</comment>
<dbReference type="PANTHER" id="PTHR43831:SF1">
    <property type="entry name" value="ISOBUTYRYL-COA DEHYDROGENASE, MITOCHONDRIAL"/>
    <property type="match status" value="1"/>
</dbReference>
<dbReference type="InterPro" id="IPR009100">
    <property type="entry name" value="AcylCoA_DH/oxidase_NM_dom_sf"/>
</dbReference>
<evidence type="ECO:0000259" key="11">
    <source>
        <dbReference type="Pfam" id="PF02771"/>
    </source>
</evidence>
<dbReference type="FunFam" id="1.20.140.10:FF:000001">
    <property type="entry name" value="Acyl-CoA dehydrogenase"/>
    <property type="match status" value="1"/>
</dbReference>
<gene>
    <name evidence="12" type="ORF">ABB25_08760</name>
    <name evidence="13" type="ORF">H4O09_04770</name>
</gene>
<feature type="domain" description="Acyl-CoA dehydrogenase/oxidase C-terminal" evidence="9">
    <location>
        <begin position="237"/>
        <end position="387"/>
    </location>
</feature>
<evidence type="ECO:0000313" key="15">
    <source>
        <dbReference type="Proteomes" id="UP000550609"/>
    </source>
</evidence>
<dbReference type="PROSITE" id="PS00072">
    <property type="entry name" value="ACYL_COA_DH_1"/>
    <property type="match status" value="1"/>
</dbReference>
<dbReference type="InterPro" id="IPR006089">
    <property type="entry name" value="Acyl-CoA_DH_CS"/>
</dbReference>
<evidence type="ECO:0000256" key="5">
    <source>
        <dbReference type="ARBA" id="ARBA00023002"/>
    </source>
</evidence>
<dbReference type="GO" id="GO:0050660">
    <property type="term" value="F:flavin adenine dinucleotide binding"/>
    <property type="evidence" value="ECO:0007669"/>
    <property type="project" value="InterPro"/>
</dbReference>
<dbReference type="InterPro" id="IPR036250">
    <property type="entry name" value="AcylCo_DH-like_C"/>
</dbReference>
<dbReference type="AlphaFoldDB" id="A0A0R0BW88"/>
<evidence type="ECO:0000313" key="14">
    <source>
        <dbReference type="Proteomes" id="UP000051254"/>
    </source>
</evidence>
<evidence type="ECO:0000256" key="7">
    <source>
        <dbReference type="ARBA" id="ARBA00067292"/>
    </source>
</evidence>
<evidence type="ECO:0000256" key="6">
    <source>
        <dbReference type="ARBA" id="ARBA00066361"/>
    </source>
</evidence>
<keyword evidence="5 8" id="KW-0560">Oxidoreductase</keyword>
<evidence type="ECO:0000259" key="9">
    <source>
        <dbReference type="Pfam" id="PF00441"/>
    </source>
</evidence>
<accession>A0A7W3UZQ1</accession>
<reference evidence="13 15" key="2">
    <citation type="submission" date="2020-08" db="EMBL/GenBank/DDBJ databases">
        <title>Stenotrophomonas sp. W1S232.</title>
        <authorList>
            <person name="Deng Y."/>
        </authorList>
    </citation>
    <scope>NUCLEOTIDE SEQUENCE [LARGE SCALE GENOMIC DNA]</scope>
    <source>
        <strain evidence="13 15">W1S232</strain>
    </source>
</reference>
<dbReference type="OrthoDB" id="9770681at2"/>
<reference evidence="12 14" key="1">
    <citation type="submission" date="2015-05" db="EMBL/GenBank/DDBJ databases">
        <title>Genome sequencing and analysis of members of genus Stenotrophomonas.</title>
        <authorList>
            <person name="Patil P.P."/>
            <person name="Midha S."/>
            <person name="Patil P.B."/>
        </authorList>
    </citation>
    <scope>NUCLEOTIDE SEQUENCE [LARGE SCALE GENOMIC DNA]</scope>
    <source>
        <strain evidence="12 14">DSM 17805</strain>
    </source>
</reference>
<evidence type="ECO:0000256" key="8">
    <source>
        <dbReference type="RuleBase" id="RU362125"/>
    </source>
</evidence>
<comment type="caution">
    <text evidence="12">The sequence shown here is derived from an EMBL/GenBank/DDBJ whole genome shotgun (WGS) entry which is preliminary data.</text>
</comment>
<dbReference type="PATRIC" id="fig|266128.3.peg.618"/>
<dbReference type="InterPro" id="IPR037069">
    <property type="entry name" value="AcylCoA_DH/ox_N_sf"/>
</dbReference>
<keyword evidence="4 8" id="KW-0274">FAD</keyword>
<dbReference type="Pfam" id="PF02770">
    <property type="entry name" value="Acyl-CoA_dh_M"/>
    <property type="match status" value="1"/>
</dbReference>
<evidence type="ECO:0000313" key="13">
    <source>
        <dbReference type="EMBL" id="MBB1116377.1"/>
    </source>
</evidence>
<dbReference type="FunFam" id="2.40.110.10:FF:000009">
    <property type="entry name" value="Acyl-CoA dehydrogenase"/>
    <property type="match status" value="1"/>
</dbReference>
<dbReference type="PIRSF" id="PIRSF016578">
    <property type="entry name" value="HsaA"/>
    <property type="match status" value="1"/>
</dbReference>
<dbReference type="InterPro" id="IPR006091">
    <property type="entry name" value="Acyl-CoA_Oxase/DH_mid-dom"/>
</dbReference>
<dbReference type="Pfam" id="PF00441">
    <property type="entry name" value="Acyl-CoA_dh_1"/>
    <property type="match status" value="1"/>
</dbReference>
<dbReference type="Proteomes" id="UP000051254">
    <property type="component" value="Unassembled WGS sequence"/>
</dbReference>
<keyword evidence="14" id="KW-1185">Reference proteome</keyword>